<organism evidence="2 3">
    <name type="scientific">Quillaja saponaria</name>
    <name type="common">Soap bark tree</name>
    <dbReference type="NCBI Taxonomy" id="32244"/>
    <lineage>
        <taxon>Eukaryota</taxon>
        <taxon>Viridiplantae</taxon>
        <taxon>Streptophyta</taxon>
        <taxon>Embryophyta</taxon>
        <taxon>Tracheophyta</taxon>
        <taxon>Spermatophyta</taxon>
        <taxon>Magnoliopsida</taxon>
        <taxon>eudicotyledons</taxon>
        <taxon>Gunneridae</taxon>
        <taxon>Pentapetalae</taxon>
        <taxon>rosids</taxon>
        <taxon>fabids</taxon>
        <taxon>Fabales</taxon>
        <taxon>Quillajaceae</taxon>
        <taxon>Quillaja</taxon>
    </lineage>
</organism>
<reference evidence="2" key="1">
    <citation type="journal article" date="2023" name="Science">
        <title>Elucidation of the pathway for biosynthesis of saponin adjuvants from the soapbark tree.</title>
        <authorList>
            <person name="Reed J."/>
            <person name="Orme A."/>
            <person name="El-Demerdash A."/>
            <person name="Owen C."/>
            <person name="Martin L.B.B."/>
            <person name="Misra R.C."/>
            <person name="Kikuchi S."/>
            <person name="Rejzek M."/>
            <person name="Martin A.C."/>
            <person name="Harkess A."/>
            <person name="Leebens-Mack J."/>
            <person name="Louveau T."/>
            <person name="Stephenson M.J."/>
            <person name="Osbourn A."/>
        </authorList>
    </citation>
    <scope>NUCLEOTIDE SEQUENCE</scope>
    <source>
        <strain evidence="2">S10</strain>
    </source>
</reference>
<evidence type="ECO:0000313" key="3">
    <source>
        <dbReference type="Proteomes" id="UP001163823"/>
    </source>
</evidence>
<evidence type="ECO:0000256" key="1">
    <source>
        <dbReference type="SAM" id="MobiDB-lite"/>
    </source>
</evidence>
<dbReference type="EMBL" id="JARAOO010000009">
    <property type="protein sequence ID" value="KAJ7956182.1"/>
    <property type="molecule type" value="Genomic_DNA"/>
</dbReference>
<keyword evidence="3" id="KW-1185">Reference proteome</keyword>
<evidence type="ECO:0000313" key="2">
    <source>
        <dbReference type="EMBL" id="KAJ7956182.1"/>
    </source>
</evidence>
<dbReference type="PANTHER" id="PTHR47382:SF1">
    <property type="entry name" value="USPA DOMAIN-CONTAINING PROTEIN"/>
    <property type="match status" value="1"/>
</dbReference>
<accession>A0AAD7LDT2</accession>
<gene>
    <name evidence="2" type="ORF">O6P43_022665</name>
</gene>
<feature type="region of interest" description="Disordered" evidence="1">
    <location>
        <begin position="13"/>
        <end position="46"/>
    </location>
</feature>
<dbReference type="Proteomes" id="UP001163823">
    <property type="component" value="Chromosome 9"/>
</dbReference>
<sequence length="126" mass="14057">MDDVDYIPAEAKHYYSRGMTSPENDSRQKSSLENDNSRRVLSPENDSKQVFSHEIVEIVEDPKSIARNQEGILKDVYVAVGKDDLDVVKWALDHHAVIPGARIFLVHVFPPISYIPTPGSSGHNAS</sequence>
<dbReference type="PANTHER" id="PTHR47382">
    <property type="entry name" value="U-BOX DOMAIN-CONTAINING PROTEIN 52-LIKE"/>
    <property type="match status" value="1"/>
</dbReference>
<proteinExistence type="predicted"/>
<dbReference type="AlphaFoldDB" id="A0AAD7LDT2"/>
<comment type="caution">
    <text evidence="2">The sequence shown here is derived from an EMBL/GenBank/DDBJ whole genome shotgun (WGS) entry which is preliminary data.</text>
</comment>
<protein>
    <submittedName>
        <fullName evidence="2">U-box domain-containing protein 52-like</fullName>
    </submittedName>
</protein>
<feature type="compositionally biased region" description="Basic and acidic residues" evidence="1">
    <location>
        <begin position="24"/>
        <end position="38"/>
    </location>
</feature>
<name>A0AAD7LDT2_QUISA</name>
<dbReference type="KEGG" id="qsa:O6P43_022665"/>